<protein>
    <submittedName>
        <fullName evidence="4">Recombinase family protein</fullName>
    </submittedName>
</protein>
<name>A0A7G9GXF0_9FUSO</name>
<evidence type="ECO:0000259" key="2">
    <source>
        <dbReference type="PROSITE" id="PS51736"/>
    </source>
</evidence>
<dbReference type="Gene3D" id="3.40.50.1390">
    <property type="entry name" value="Resolvase, N-terminal catalytic domain"/>
    <property type="match status" value="1"/>
</dbReference>
<dbReference type="AlphaFoldDB" id="A0A7G9GXF0"/>
<keyword evidence="5" id="KW-1185">Reference proteome</keyword>
<dbReference type="SUPFAM" id="SSF53041">
    <property type="entry name" value="Resolvase-like"/>
    <property type="match status" value="1"/>
</dbReference>
<dbReference type="Pfam" id="PF00239">
    <property type="entry name" value="Resolvase"/>
    <property type="match status" value="1"/>
</dbReference>
<dbReference type="GO" id="GO:0000150">
    <property type="term" value="F:DNA strand exchange activity"/>
    <property type="evidence" value="ECO:0007669"/>
    <property type="project" value="InterPro"/>
</dbReference>
<dbReference type="InterPro" id="IPR050639">
    <property type="entry name" value="SSR_resolvase"/>
</dbReference>
<gene>
    <name evidence="4" type="ORF">H9Q81_01185</name>
</gene>
<dbReference type="InterPro" id="IPR006119">
    <property type="entry name" value="Resolv_N"/>
</dbReference>
<dbReference type="PANTHER" id="PTHR30461:SF23">
    <property type="entry name" value="DNA RECOMBINASE-RELATED"/>
    <property type="match status" value="1"/>
</dbReference>
<feature type="coiled-coil region" evidence="1">
    <location>
        <begin position="345"/>
        <end position="414"/>
    </location>
</feature>
<reference evidence="4 5" key="1">
    <citation type="submission" date="2020-08" db="EMBL/GenBank/DDBJ databases">
        <authorList>
            <person name="Liu C."/>
            <person name="Sun Q."/>
        </authorList>
    </citation>
    <scope>NUCLEOTIDE SEQUENCE [LARGE SCALE GENOMIC DNA]</scope>
    <source>
        <strain evidence="4 5">NSJ-57</strain>
    </source>
</reference>
<evidence type="ECO:0000313" key="5">
    <source>
        <dbReference type="Proteomes" id="UP000515913"/>
    </source>
</evidence>
<dbReference type="PROSITE" id="PS51736">
    <property type="entry name" value="RECOMBINASES_3"/>
    <property type="match status" value="1"/>
</dbReference>
<evidence type="ECO:0000313" key="4">
    <source>
        <dbReference type="EMBL" id="QNM15482.1"/>
    </source>
</evidence>
<dbReference type="InterPro" id="IPR038109">
    <property type="entry name" value="DNA_bind_recomb_sf"/>
</dbReference>
<dbReference type="InterPro" id="IPR011109">
    <property type="entry name" value="DNA_bind_recombinase_dom"/>
</dbReference>
<dbReference type="Pfam" id="PF07508">
    <property type="entry name" value="Recombinase"/>
    <property type="match status" value="1"/>
</dbReference>
<keyword evidence="1" id="KW-0175">Coiled coil</keyword>
<dbReference type="SMART" id="SM00857">
    <property type="entry name" value="Resolvase"/>
    <property type="match status" value="1"/>
</dbReference>
<dbReference type="RefSeq" id="WP_187422948.1">
    <property type="nucleotide sequence ID" value="NZ_CP060637.1"/>
</dbReference>
<feature type="domain" description="Resolvase/invertase-type recombinase catalytic" evidence="2">
    <location>
        <begin position="4"/>
        <end position="146"/>
    </location>
</feature>
<dbReference type="PANTHER" id="PTHR30461">
    <property type="entry name" value="DNA-INVERTASE FROM LAMBDOID PROPHAGE"/>
    <property type="match status" value="1"/>
</dbReference>
<dbReference type="Proteomes" id="UP000515913">
    <property type="component" value="Chromosome"/>
</dbReference>
<dbReference type="InterPro" id="IPR036162">
    <property type="entry name" value="Resolvase-like_N_sf"/>
</dbReference>
<dbReference type="EMBL" id="CP060637">
    <property type="protein sequence ID" value="QNM15482.1"/>
    <property type="molecule type" value="Genomic_DNA"/>
</dbReference>
<evidence type="ECO:0000256" key="1">
    <source>
        <dbReference type="SAM" id="Coils"/>
    </source>
</evidence>
<feature type="domain" description="Recombinase" evidence="3">
    <location>
        <begin position="154"/>
        <end position="261"/>
    </location>
</feature>
<sequence>MNKVTAIYCRESTEKQDIESLIALCQREVKKLKLQNVKVYADVASGYTREREQYNLLKKDIQNNLVETLVLYESSRLTRDEIEHHVFYQLLRVHNVKLYTVTHGWIDLHNEDDTFLTNLLNLLDAREGRKTAKRSKDRMIELAKQGRWTGGPAPLGYKLENKELIIVPENAEKVKLIFKLFLEGNTRHSIAKMLGYEIKKVRRILTNPVYIGKLKFHQSEMKNKKRIYNKKYEFLDGIHEAIIDTDTFNLVQMQLKKIYREVSNEKYIFKDLITCVCGRKMYKIKRTDIYFQKRSNKEVEYTKNLYSCMSSNKSKIQCSLNSLHEDELFIEVMEELKKIIYSLDVDTISTEVEDYNNQLKFLKKELSTLITKKETLTRQLINSLITEALFEKLMLELKEKEIFLREQIKNLETIINSKELKESNNAILKEYFEKLQAEKDPQKLNNFFKLIIEEIEMINDYRFYIHLRF</sequence>
<proteinExistence type="predicted"/>
<evidence type="ECO:0000259" key="3">
    <source>
        <dbReference type="PROSITE" id="PS51737"/>
    </source>
</evidence>
<dbReference type="PROSITE" id="PS51737">
    <property type="entry name" value="RECOMBINASE_DNA_BIND"/>
    <property type="match status" value="1"/>
</dbReference>
<dbReference type="GO" id="GO:0003677">
    <property type="term" value="F:DNA binding"/>
    <property type="evidence" value="ECO:0007669"/>
    <property type="project" value="InterPro"/>
</dbReference>
<dbReference type="CDD" id="cd00338">
    <property type="entry name" value="Ser_Recombinase"/>
    <property type="match status" value="1"/>
</dbReference>
<accession>A0A7G9GXF0</accession>
<organism evidence="4 5">
    <name type="scientific">Fusobacterium hominis</name>
    <dbReference type="NCBI Taxonomy" id="2764326"/>
    <lineage>
        <taxon>Bacteria</taxon>
        <taxon>Fusobacteriati</taxon>
        <taxon>Fusobacteriota</taxon>
        <taxon>Fusobacteriia</taxon>
        <taxon>Fusobacteriales</taxon>
        <taxon>Fusobacteriaceae</taxon>
        <taxon>Fusobacterium</taxon>
    </lineage>
</organism>
<dbReference type="Gene3D" id="3.90.1750.20">
    <property type="entry name" value="Putative Large Serine Recombinase, Chain B, Domain 2"/>
    <property type="match status" value="1"/>
</dbReference>
<dbReference type="KEGG" id="fho:H9Q81_01185"/>